<dbReference type="EMBL" id="GBXM01059355">
    <property type="protein sequence ID" value="JAH49222.1"/>
    <property type="molecule type" value="Transcribed_RNA"/>
</dbReference>
<sequence>MLSMLLQGVKITIVMTSTWISQIYASLCVVSCCCIL</sequence>
<dbReference type="AlphaFoldDB" id="A0A0E9T760"/>
<name>A0A0E9T760_ANGAN</name>
<dbReference type="EMBL" id="GBXM01044389">
    <property type="protein sequence ID" value="JAH64188.1"/>
    <property type="molecule type" value="Transcribed_RNA"/>
</dbReference>
<reference evidence="1" key="1">
    <citation type="submission" date="2014-11" db="EMBL/GenBank/DDBJ databases">
        <authorList>
            <person name="Amaro Gonzalez C."/>
        </authorList>
    </citation>
    <scope>NUCLEOTIDE SEQUENCE</scope>
</reference>
<proteinExistence type="predicted"/>
<evidence type="ECO:0000313" key="1">
    <source>
        <dbReference type="EMBL" id="JAH49222.1"/>
    </source>
</evidence>
<reference evidence="1" key="2">
    <citation type="journal article" date="2015" name="Fish Shellfish Immunol.">
        <title>Early steps in the European eel (Anguilla anguilla)-Vibrio vulnificus interaction in the gills: Role of the RtxA13 toxin.</title>
        <authorList>
            <person name="Callol A."/>
            <person name="Pajuelo D."/>
            <person name="Ebbesson L."/>
            <person name="Teles M."/>
            <person name="MacKenzie S."/>
            <person name="Amaro C."/>
        </authorList>
    </citation>
    <scope>NUCLEOTIDE SEQUENCE</scope>
</reference>
<organism evidence="1">
    <name type="scientific">Anguilla anguilla</name>
    <name type="common">European freshwater eel</name>
    <name type="synonym">Muraena anguilla</name>
    <dbReference type="NCBI Taxonomy" id="7936"/>
    <lineage>
        <taxon>Eukaryota</taxon>
        <taxon>Metazoa</taxon>
        <taxon>Chordata</taxon>
        <taxon>Craniata</taxon>
        <taxon>Vertebrata</taxon>
        <taxon>Euteleostomi</taxon>
        <taxon>Actinopterygii</taxon>
        <taxon>Neopterygii</taxon>
        <taxon>Teleostei</taxon>
        <taxon>Anguilliformes</taxon>
        <taxon>Anguillidae</taxon>
        <taxon>Anguilla</taxon>
    </lineage>
</organism>
<accession>A0A0E9T760</accession>
<protein>
    <submittedName>
        <fullName evidence="1">Uncharacterized protein</fullName>
    </submittedName>
</protein>